<dbReference type="EMBL" id="CADCUD010000096">
    <property type="protein sequence ID" value="CAA9332983.1"/>
    <property type="molecule type" value="Genomic_DNA"/>
</dbReference>
<reference evidence="3" key="1">
    <citation type="submission" date="2020-02" db="EMBL/GenBank/DDBJ databases">
        <authorList>
            <person name="Meier V. D."/>
        </authorList>
    </citation>
    <scope>NUCLEOTIDE SEQUENCE</scope>
    <source>
        <strain evidence="3">AVDCRST_MAG46</strain>
    </source>
</reference>
<accession>A0A6J4LH03</accession>
<name>A0A6J4LH03_9ACTN</name>
<feature type="compositionally biased region" description="Acidic residues" evidence="1">
    <location>
        <begin position="59"/>
        <end position="88"/>
    </location>
</feature>
<sequence length="177" mass="18551">MDFDQDSNHGRRNRTVVFSVLGLVTIGVLLGLLVGGLGLAAVRTVDVGSDDSPTSQASEESDEPTSDATDTEPTEDETTTTVEPDESDATLVASPTEVGSYEEIDLSGSFPELGPGVTLQVQRRESGTWTDFPVTATTGEGGTFATFVQTGVLGTNKFRMMALDTGETTPTVKVEVG</sequence>
<gene>
    <name evidence="3" type="ORF">AVDCRST_MAG46-1529</name>
</gene>
<evidence type="ECO:0000256" key="2">
    <source>
        <dbReference type="SAM" id="Phobius"/>
    </source>
</evidence>
<keyword evidence="2" id="KW-0472">Membrane</keyword>
<evidence type="ECO:0000256" key="1">
    <source>
        <dbReference type="SAM" id="MobiDB-lite"/>
    </source>
</evidence>
<organism evidence="3">
    <name type="scientific">uncultured Nocardioidaceae bacterium</name>
    <dbReference type="NCBI Taxonomy" id="253824"/>
    <lineage>
        <taxon>Bacteria</taxon>
        <taxon>Bacillati</taxon>
        <taxon>Actinomycetota</taxon>
        <taxon>Actinomycetes</taxon>
        <taxon>Propionibacteriales</taxon>
        <taxon>Nocardioidaceae</taxon>
        <taxon>environmental samples</taxon>
    </lineage>
</organism>
<keyword evidence="2" id="KW-1133">Transmembrane helix</keyword>
<feature type="transmembrane region" description="Helical" evidence="2">
    <location>
        <begin position="16"/>
        <end position="42"/>
    </location>
</feature>
<proteinExistence type="predicted"/>
<dbReference type="AlphaFoldDB" id="A0A6J4LH03"/>
<protein>
    <submittedName>
        <fullName evidence="3">Uncharacterized protein</fullName>
    </submittedName>
</protein>
<keyword evidence="2" id="KW-0812">Transmembrane</keyword>
<evidence type="ECO:0000313" key="3">
    <source>
        <dbReference type="EMBL" id="CAA9332983.1"/>
    </source>
</evidence>
<feature type="region of interest" description="Disordered" evidence="1">
    <location>
        <begin position="47"/>
        <end position="89"/>
    </location>
</feature>